<dbReference type="InterPro" id="IPR013557">
    <property type="entry name" value="AntA/B_antirep"/>
</dbReference>
<keyword evidence="1" id="KW-0175">Coiled coil</keyword>
<feature type="coiled-coil region" evidence="1">
    <location>
        <begin position="125"/>
        <end position="152"/>
    </location>
</feature>
<dbReference type="Proteomes" id="UP000033423">
    <property type="component" value="Unassembled WGS sequence"/>
</dbReference>
<evidence type="ECO:0000259" key="2">
    <source>
        <dbReference type="Pfam" id="PF08346"/>
    </source>
</evidence>
<organism evidence="3 4">
    <name type="scientific">Candidatus Magnetobacterium bavaricum</name>
    <dbReference type="NCBI Taxonomy" id="29290"/>
    <lineage>
        <taxon>Bacteria</taxon>
        <taxon>Pseudomonadati</taxon>
        <taxon>Nitrospirota</taxon>
        <taxon>Thermodesulfovibrionia</taxon>
        <taxon>Thermodesulfovibrionales</taxon>
        <taxon>Candidatus Magnetobacteriaceae</taxon>
        <taxon>Candidatus Magnetobacterium</taxon>
    </lineage>
</organism>
<dbReference type="AlphaFoldDB" id="A0A0F3GXV0"/>
<evidence type="ECO:0000256" key="1">
    <source>
        <dbReference type="SAM" id="Coils"/>
    </source>
</evidence>
<reference evidence="3 4" key="1">
    <citation type="submission" date="2015-02" db="EMBL/GenBank/DDBJ databases">
        <title>Single-cell genomics of uncultivated deep-branching MTB reveals a conserved set of magnetosome genes.</title>
        <authorList>
            <person name="Kolinko S."/>
            <person name="Richter M."/>
            <person name="Glockner F.O."/>
            <person name="Brachmann A."/>
            <person name="Schuler D."/>
        </authorList>
    </citation>
    <scope>NUCLEOTIDE SEQUENCE [LARGE SCALE GENOMIC DNA]</scope>
    <source>
        <strain evidence="3">TM-1</strain>
    </source>
</reference>
<name>A0A0F3GXV0_9BACT</name>
<dbReference type="Pfam" id="PF08346">
    <property type="entry name" value="AntA"/>
    <property type="match status" value="1"/>
</dbReference>
<accession>A0A0F3GXV0</accession>
<sequence length="273" mass="32353">MRLSEILTITPDLIPVSESIVGDKKIQTVDARVLHTFLEVTSKFADWIKNSINEYGFTENVDFVSLSKNLEKPEGGRPTIDYHLTFDMAKELSMVERNDKGRQARQYFIECERRAKEAMTDSIMLDQAKIRYLELENKYNDLERRVAQIEHIKWAKQTPKGNRVIETKEELRYRLIAERLPKFIEYADSLPRNQCLVKIDTYNRFISRYLKGSQKHEISRNMFGRYLNEYCKHNGFKLETIQRQDKLTHSKNYYYYLAVQGHGHRWDRAALQG</sequence>
<dbReference type="PANTHER" id="PTHR36180">
    <property type="entry name" value="DNA-BINDING PROTEIN-RELATED-RELATED"/>
    <property type="match status" value="1"/>
</dbReference>
<keyword evidence="4" id="KW-1185">Reference proteome</keyword>
<dbReference type="PATRIC" id="fig|29290.4.peg.1368"/>
<evidence type="ECO:0000313" key="3">
    <source>
        <dbReference type="EMBL" id="KJU86769.1"/>
    </source>
</evidence>
<comment type="caution">
    <text evidence="3">The sequence shown here is derived from an EMBL/GenBank/DDBJ whole genome shotgun (WGS) entry which is preliminary data.</text>
</comment>
<feature type="domain" description="AntA/AntB antirepressor" evidence="2">
    <location>
        <begin position="29"/>
        <end position="98"/>
    </location>
</feature>
<protein>
    <submittedName>
        <fullName evidence="3">Anti-repressor protein</fullName>
    </submittedName>
</protein>
<dbReference type="PANTHER" id="PTHR36180:SF1">
    <property type="entry name" value="ANTA_ANTB ANTIREPRESSOR DOMAIN-CONTAINING PROTEIN"/>
    <property type="match status" value="1"/>
</dbReference>
<proteinExistence type="predicted"/>
<dbReference type="EMBL" id="LACI01000462">
    <property type="protein sequence ID" value="KJU86769.1"/>
    <property type="molecule type" value="Genomic_DNA"/>
</dbReference>
<evidence type="ECO:0000313" key="4">
    <source>
        <dbReference type="Proteomes" id="UP000033423"/>
    </source>
</evidence>
<gene>
    <name evidence="3" type="ORF">MBAV_001036</name>
</gene>